<dbReference type="GO" id="GO:0006506">
    <property type="term" value="P:GPI anchor biosynthetic process"/>
    <property type="evidence" value="ECO:0007669"/>
    <property type="project" value="TreeGrafter"/>
</dbReference>
<dbReference type="InterPro" id="IPR051916">
    <property type="entry name" value="GPI-anchor_lipid_remodeler"/>
</dbReference>
<dbReference type="Proteomes" id="UP000006365">
    <property type="component" value="Chromosome"/>
</dbReference>
<feature type="domain" description="Endonuclease/exonuclease/phosphatase" evidence="1">
    <location>
        <begin position="33"/>
        <end position="234"/>
    </location>
</feature>
<accession>A0A7U3YP13</accession>
<proteinExistence type="predicted"/>
<evidence type="ECO:0000259" key="1">
    <source>
        <dbReference type="Pfam" id="PF03372"/>
    </source>
</evidence>
<dbReference type="GO" id="GO:0004519">
    <property type="term" value="F:endonuclease activity"/>
    <property type="evidence" value="ECO:0007669"/>
    <property type="project" value="UniProtKB-KW"/>
</dbReference>
<dbReference type="AlphaFoldDB" id="A0A7U3YP13"/>
<dbReference type="InterPro" id="IPR005135">
    <property type="entry name" value="Endo/exonuclease/phosphatase"/>
</dbReference>
<dbReference type="Gene3D" id="3.60.10.10">
    <property type="entry name" value="Endonuclease/exonuclease/phosphatase"/>
    <property type="match status" value="1"/>
</dbReference>
<dbReference type="SUPFAM" id="SSF56219">
    <property type="entry name" value="DNase I-like"/>
    <property type="match status" value="1"/>
</dbReference>
<protein>
    <submittedName>
        <fullName evidence="2">Endonuclease/exonuclease/phosphatase</fullName>
    </submittedName>
</protein>
<gene>
    <name evidence="2" type="ordered locus">Despr_2772</name>
</gene>
<dbReference type="RefSeq" id="WP_015725431.1">
    <property type="nucleotide sequence ID" value="NC_014972.1"/>
</dbReference>
<reference evidence="2 3" key="1">
    <citation type="journal article" date="2011" name="Stand. Genomic Sci.">
        <title>Complete genome sequence of Desulfobulbus propionicus type strain (1pr3).</title>
        <authorList>
            <person name="Pagani I."/>
            <person name="Lapidus A."/>
            <person name="Nolan M."/>
            <person name="Lucas S."/>
            <person name="Hammon N."/>
            <person name="Deshpande S."/>
            <person name="Cheng J.F."/>
            <person name="Chertkov O."/>
            <person name="Davenport K."/>
            <person name="Tapia R."/>
            <person name="Han C."/>
            <person name="Goodwin L."/>
            <person name="Pitluck S."/>
            <person name="Liolios K."/>
            <person name="Mavromatis K."/>
            <person name="Ivanova N."/>
            <person name="Mikhailova N."/>
            <person name="Pati A."/>
            <person name="Chen A."/>
            <person name="Palaniappan K."/>
            <person name="Land M."/>
            <person name="Hauser L."/>
            <person name="Chang Y.J."/>
            <person name="Jeffries C.D."/>
            <person name="Detter J.C."/>
            <person name="Brambilla E."/>
            <person name="Kannan K.P."/>
            <person name="Djao O.D."/>
            <person name="Rohde M."/>
            <person name="Pukall R."/>
            <person name="Spring S."/>
            <person name="Goker M."/>
            <person name="Sikorski J."/>
            <person name="Woyke T."/>
            <person name="Bristow J."/>
            <person name="Eisen J.A."/>
            <person name="Markowitz V."/>
            <person name="Hugenholtz P."/>
            <person name="Kyrpides N.C."/>
            <person name="Klenk H.P."/>
        </authorList>
    </citation>
    <scope>NUCLEOTIDE SEQUENCE [LARGE SCALE GENOMIC DNA]</scope>
    <source>
        <strain evidence="3">ATCC 33891 / DSM 2032 / 1pr3</strain>
    </source>
</reference>
<keyword evidence="2" id="KW-0255">Endonuclease</keyword>
<dbReference type="KEGG" id="dpr:Despr_2772"/>
<sequence>MRFLLYNIRYAAGHGSRFHFPFPYAGYLRHSHDNFSKIREFIRSVQPDVMGLVEVDGGSFRTDQLCQAEMLADQLGYYHVIETKYGSASMAKRLPLLKTQGNAVLTRMPIISHRFHYFDEGVKRLVIQVCTERLTIFLVHLSLTYRNRQYQLERLYKLIRQVDRPMILAGDFNVLWGMRELELFLGATGLISANPEKKPSYPSRAPKRELDFILHSPELKVVHFHIPSVTYSDHAPLICDFTF</sequence>
<keyword evidence="2" id="KW-0540">Nuclease</keyword>
<dbReference type="GO" id="GO:0016020">
    <property type="term" value="C:membrane"/>
    <property type="evidence" value="ECO:0007669"/>
    <property type="project" value="GOC"/>
</dbReference>
<organism evidence="2 3">
    <name type="scientific">Desulfobulbus propionicus (strain ATCC 33891 / DSM 2032 / VKM B-1956 / 1pr3)</name>
    <dbReference type="NCBI Taxonomy" id="577650"/>
    <lineage>
        <taxon>Bacteria</taxon>
        <taxon>Pseudomonadati</taxon>
        <taxon>Thermodesulfobacteriota</taxon>
        <taxon>Desulfobulbia</taxon>
        <taxon>Desulfobulbales</taxon>
        <taxon>Desulfobulbaceae</taxon>
        <taxon>Desulfobulbus</taxon>
    </lineage>
</organism>
<dbReference type="InterPro" id="IPR036691">
    <property type="entry name" value="Endo/exonu/phosph_ase_sf"/>
</dbReference>
<dbReference type="PANTHER" id="PTHR14859:SF1">
    <property type="entry name" value="PGAP2-INTERACTING PROTEIN"/>
    <property type="match status" value="1"/>
</dbReference>
<dbReference type="PANTHER" id="PTHR14859">
    <property type="entry name" value="CALCOFLUOR WHITE HYPERSENSITIVE PROTEIN PRECURSOR"/>
    <property type="match status" value="1"/>
</dbReference>
<dbReference type="EMBL" id="CP002364">
    <property type="protein sequence ID" value="ADW18906.1"/>
    <property type="molecule type" value="Genomic_DNA"/>
</dbReference>
<name>A0A7U3YP13_DESPD</name>
<evidence type="ECO:0000313" key="2">
    <source>
        <dbReference type="EMBL" id="ADW18906.1"/>
    </source>
</evidence>
<dbReference type="Pfam" id="PF03372">
    <property type="entry name" value="Exo_endo_phos"/>
    <property type="match status" value="1"/>
</dbReference>
<evidence type="ECO:0000313" key="3">
    <source>
        <dbReference type="Proteomes" id="UP000006365"/>
    </source>
</evidence>
<keyword evidence="2" id="KW-0378">Hydrolase</keyword>
<keyword evidence="3" id="KW-1185">Reference proteome</keyword>